<keyword evidence="4" id="KW-1185">Reference proteome</keyword>
<name>A0AA39PTV3_9AGAR</name>
<accession>A0AA39PTV3</accession>
<feature type="coiled-coil region" evidence="1">
    <location>
        <begin position="327"/>
        <end position="354"/>
    </location>
</feature>
<comment type="caution">
    <text evidence="3">The sequence shown here is derived from an EMBL/GenBank/DDBJ whole genome shotgun (WGS) entry which is preliminary data.</text>
</comment>
<sequence>MNVSASDQDDDTTSNPYSKPPGEPNRPNSGGYSLVDKLIKDGKWTKQQYQGVMDRVHEMAKNELNISLSYREQSEKRKFKICKQMAKEYPILQHYPDIWPRPIWRAECDEDMNRQTSTSQQYIMSEYTNEHVPARSRAGPNGRSDRYWKFTFQSLAIITRNCTSACLVGFDLKFYINLWRKQGGNTFLVGWSPQSWTRICPLWSMTSPITRKQMGCRSHQTEKQNDWTKRSNKGGLYRFWRNKASRSQDVAIRLNLESQIIFARPARNFFIPSRSECDLGSYLWTRVRRHTHPTNCTASLFRCPLKRENKNEPDDAELSPAAKTRVIHFEDDMYQQLRAKISDLEEEIKKLRDKTIRQKEFYDQLSQGILKTLEKTALENLQKNLIEFTVIPLKEHAPAETRASDAERKLEESCKELDALKSERYEVTDFASLRDYLEDRFNKMHISAG</sequence>
<evidence type="ECO:0000313" key="3">
    <source>
        <dbReference type="EMBL" id="KAK0490432.1"/>
    </source>
</evidence>
<evidence type="ECO:0000256" key="2">
    <source>
        <dbReference type="SAM" id="MobiDB-lite"/>
    </source>
</evidence>
<feature type="region of interest" description="Disordered" evidence="2">
    <location>
        <begin position="1"/>
        <end position="33"/>
    </location>
</feature>
<evidence type="ECO:0000313" key="4">
    <source>
        <dbReference type="Proteomes" id="UP001175227"/>
    </source>
</evidence>
<organism evidence="3 4">
    <name type="scientific">Armillaria novae-zelandiae</name>
    <dbReference type="NCBI Taxonomy" id="153914"/>
    <lineage>
        <taxon>Eukaryota</taxon>
        <taxon>Fungi</taxon>
        <taxon>Dikarya</taxon>
        <taxon>Basidiomycota</taxon>
        <taxon>Agaricomycotina</taxon>
        <taxon>Agaricomycetes</taxon>
        <taxon>Agaricomycetidae</taxon>
        <taxon>Agaricales</taxon>
        <taxon>Marasmiineae</taxon>
        <taxon>Physalacriaceae</taxon>
        <taxon>Armillaria</taxon>
    </lineage>
</organism>
<gene>
    <name evidence="3" type="ORF">IW261DRAFT_1412975</name>
</gene>
<protein>
    <submittedName>
        <fullName evidence="3">Uncharacterized protein</fullName>
    </submittedName>
</protein>
<dbReference type="EMBL" id="JAUEPR010000001">
    <property type="protein sequence ID" value="KAK0490432.1"/>
    <property type="molecule type" value="Genomic_DNA"/>
</dbReference>
<keyword evidence="1" id="KW-0175">Coiled coil</keyword>
<dbReference type="Proteomes" id="UP001175227">
    <property type="component" value="Unassembled WGS sequence"/>
</dbReference>
<reference evidence="3" key="1">
    <citation type="submission" date="2023-06" db="EMBL/GenBank/DDBJ databases">
        <authorList>
            <consortium name="Lawrence Berkeley National Laboratory"/>
            <person name="Ahrendt S."/>
            <person name="Sahu N."/>
            <person name="Indic B."/>
            <person name="Wong-Bajracharya J."/>
            <person name="Merenyi Z."/>
            <person name="Ke H.-M."/>
            <person name="Monk M."/>
            <person name="Kocsube S."/>
            <person name="Drula E."/>
            <person name="Lipzen A."/>
            <person name="Balint B."/>
            <person name="Henrissat B."/>
            <person name="Andreopoulos B."/>
            <person name="Martin F.M."/>
            <person name="Harder C.B."/>
            <person name="Rigling D."/>
            <person name="Ford K.L."/>
            <person name="Foster G.D."/>
            <person name="Pangilinan J."/>
            <person name="Papanicolaou A."/>
            <person name="Barry K."/>
            <person name="LaButti K."/>
            <person name="Viragh M."/>
            <person name="Koriabine M."/>
            <person name="Yan M."/>
            <person name="Riley R."/>
            <person name="Champramary S."/>
            <person name="Plett K.L."/>
            <person name="Tsai I.J."/>
            <person name="Slot J."/>
            <person name="Sipos G."/>
            <person name="Plett J."/>
            <person name="Nagy L.G."/>
            <person name="Grigoriev I.V."/>
        </authorList>
    </citation>
    <scope>NUCLEOTIDE SEQUENCE</scope>
    <source>
        <strain evidence="3">ICMP 16352</strain>
    </source>
</reference>
<evidence type="ECO:0000256" key="1">
    <source>
        <dbReference type="SAM" id="Coils"/>
    </source>
</evidence>
<dbReference type="AlphaFoldDB" id="A0AA39PTV3"/>
<proteinExistence type="predicted"/>